<evidence type="ECO:0000256" key="1">
    <source>
        <dbReference type="ARBA" id="ARBA00022679"/>
    </source>
</evidence>
<dbReference type="PANTHER" id="PTHR46401:SF2">
    <property type="entry name" value="GLYCOSYLTRANSFERASE WBBK-RELATED"/>
    <property type="match status" value="1"/>
</dbReference>
<evidence type="ECO:0000313" key="3">
    <source>
        <dbReference type="EMBL" id="PQJ33051.1"/>
    </source>
</evidence>
<proteinExistence type="predicted"/>
<dbReference type="SUPFAM" id="SSF53756">
    <property type="entry name" value="UDP-Glycosyltransferase/glycogen phosphorylase"/>
    <property type="match status" value="1"/>
</dbReference>
<sequence>MNSVKILINLIPIKSGGGQQVAANFITQAPLVYCDELLYLTTKGSHTALLLQSKGANFIEVETSLIGRFLFSYFNLKKIVFTHNIDVIYTLFGPGIFVKGIPSITGCAYSNLFFPEIDFWFSYKGLKKIKHKLIDWYRLKNTLKSDAIIFENEAMQKRCSELFNYPRHKTTLILPSISTYPNNNDTQNIDADVFNVEKPFVVLLLTGWHPNKNIEVIPYILKSLKDEGCTSVKFRLTLDEKHEKSKQLKEIAQDLQVSENIELIGGVLPAEIPSVIQNSNAIGLFSLLESFSNNIIEAWYFKKPLIISDEEWSRAICKDAAVYVERMNTKHIAKMILKLKNEPSFLKKIVDRGVEISSTYPSPKAKVQLQFEFIQRFLNE</sequence>
<organism evidence="3 4">
    <name type="scientific">Nonlabens arenilitoris</name>
    <dbReference type="NCBI Taxonomy" id="1217969"/>
    <lineage>
        <taxon>Bacteria</taxon>
        <taxon>Pseudomonadati</taxon>
        <taxon>Bacteroidota</taxon>
        <taxon>Flavobacteriia</taxon>
        <taxon>Flavobacteriales</taxon>
        <taxon>Flavobacteriaceae</taxon>
        <taxon>Nonlabens</taxon>
    </lineage>
</organism>
<feature type="domain" description="Glycosyl transferase family 1" evidence="2">
    <location>
        <begin position="188"/>
        <end position="352"/>
    </location>
</feature>
<dbReference type="Gene3D" id="3.40.50.2000">
    <property type="entry name" value="Glycogen Phosphorylase B"/>
    <property type="match status" value="2"/>
</dbReference>
<dbReference type="AlphaFoldDB" id="A0A2S7UEN0"/>
<accession>A0A2S7UEN0</accession>
<evidence type="ECO:0000259" key="2">
    <source>
        <dbReference type="Pfam" id="PF00534"/>
    </source>
</evidence>
<dbReference type="EMBL" id="MTPW01000001">
    <property type="protein sequence ID" value="PQJ33051.1"/>
    <property type="molecule type" value="Genomic_DNA"/>
</dbReference>
<dbReference type="GO" id="GO:0016757">
    <property type="term" value="F:glycosyltransferase activity"/>
    <property type="evidence" value="ECO:0007669"/>
    <property type="project" value="InterPro"/>
</dbReference>
<keyword evidence="1" id="KW-0808">Transferase</keyword>
<dbReference type="RefSeq" id="WP_105072106.1">
    <property type="nucleotide sequence ID" value="NZ_MTPW01000001.1"/>
</dbReference>
<gene>
    <name evidence="3" type="ORF">BST92_14480</name>
</gene>
<dbReference type="Proteomes" id="UP000239747">
    <property type="component" value="Unassembled WGS sequence"/>
</dbReference>
<keyword evidence="4" id="KW-1185">Reference proteome</keyword>
<dbReference type="GO" id="GO:0009103">
    <property type="term" value="P:lipopolysaccharide biosynthetic process"/>
    <property type="evidence" value="ECO:0007669"/>
    <property type="project" value="TreeGrafter"/>
</dbReference>
<protein>
    <recommendedName>
        <fullName evidence="2">Glycosyl transferase family 1 domain-containing protein</fullName>
    </recommendedName>
</protein>
<dbReference type="Pfam" id="PF00534">
    <property type="entry name" value="Glycos_transf_1"/>
    <property type="match status" value="1"/>
</dbReference>
<reference evidence="3 4" key="1">
    <citation type="submission" date="2017-01" db="EMBL/GenBank/DDBJ databases">
        <title>Trade-off between light-utilization and light-protection in marine flavobacteria.</title>
        <authorList>
            <person name="Kumagai Y."/>
            <person name="Yoshizawa S."/>
            <person name="Kogure K."/>
            <person name="Iwasaki W."/>
        </authorList>
    </citation>
    <scope>NUCLEOTIDE SEQUENCE [LARGE SCALE GENOMIC DNA]</scope>
    <source>
        <strain evidence="3 4">KCTC 32109</strain>
    </source>
</reference>
<evidence type="ECO:0000313" key="4">
    <source>
        <dbReference type="Proteomes" id="UP000239747"/>
    </source>
</evidence>
<dbReference type="OrthoDB" id="502646at2"/>
<dbReference type="PANTHER" id="PTHR46401">
    <property type="entry name" value="GLYCOSYLTRANSFERASE WBBK-RELATED"/>
    <property type="match status" value="1"/>
</dbReference>
<name>A0A2S7UEN0_9FLAO</name>
<comment type="caution">
    <text evidence="3">The sequence shown here is derived from an EMBL/GenBank/DDBJ whole genome shotgun (WGS) entry which is preliminary data.</text>
</comment>
<dbReference type="InterPro" id="IPR001296">
    <property type="entry name" value="Glyco_trans_1"/>
</dbReference>